<proteinExistence type="predicted"/>
<evidence type="ECO:0000313" key="1">
    <source>
        <dbReference type="EMBL" id="AKE40463.1"/>
    </source>
</evidence>
<reference evidence="1 2" key="1">
    <citation type="journal article" date="2015" name="Genome Announc.">
        <title>Complete Genome Sequence of Corynebacterium kutscheri DSM 20755, a Corynebacterial Type Strain with Remarkably Low G+C Content of Chromosomal DNA.</title>
        <authorList>
            <person name="Ruckert C."/>
            <person name="Albersmeier A."/>
            <person name="Winkler A."/>
            <person name="Tauch A."/>
        </authorList>
    </citation>
    <scope>NUCLEOTIDE SEQUENCE [LARGE SCALE GENOMIC DNA]</scope>
    <source>
        <strain evidence="1 2">DSM 20755</strain>
    </source>
</reference>
<gene>
    <name evidence="1" type="ORF">UL82_01155</name>
</gene>
<dbReference type="RefSeq" id="WP_052735832.1">
    <property type="nucleotide sequence ID" value="NZ_CP011312.1"/>
</dbReference>
<protein>
    <recommendedName>
        <fullName evidence="3">Deoxyribose-phosphate aldolase</fullName>
    </recommendedName>
</protein>
<sequence>MIRSFLGQPRDKVPSSGDLLVDPTLLDTITSDGRVLSVAGYPTGRHHSLVKAAEARLAVQCGATEIVVVLDDTRLFDSYAVMSELIALRESVTQPAKLILAVDTLLVDPMQARTLAHYAHKCAFDGVLMGWKESAPEFFQELPPLEILSFTPGYGTLITKG</sequence>
<dbReference type="AlphaFoldDB" id="A0A0F6R0J7"/>
<evidence type="ECO:0008006" key="3">
    <source>
        <dbReference type="Google" id="ProtNLM"/>
    </source>
</evidence>
<organism evidence="1 2">
    <name type="scientific">Corynebacterium kutscheri</name>
    <dbReference type="NCBI Taxonomy" id="35755"/>
    <lineage>
        <taxon>Bacteria</taxon>
        <taxon>Bacillati</taxon>
        <taxon>Actinomycetota</taxon>
        <taxon>Actinomycetes</taxon>
        <taxon>Mycobacteriales</taxon>
        <taxon>Corynebacteriaceae</taxon>
        <taxon>Corynebacterium</taxon>
    </lineage>
</organism>
<name>A0A0F6R0J7_9CORY</name>
<dbReference type="OrthoDB" id="4421412at2"/>
<dbReference type="KEGG" id="cku:UL82_01155"/>
<dbReference type="HOGENOM" id="CLU_053595_2_0_11"/>
<dbReference type="Gene3D" id="3.20.20.70">
    <property type="entry name" value="Aldolase class I"/>
    <property type="match status" value="1"/>
</dbReference>
<dbReference type="SUPFAM" id="SSF51569">
    <property type="entry name" value="Aldolase"/>
    <property type="match status" value="1"/>
</dbReference>
<dbReference type="EMBL" id="CP011312">
    <property type="protein sequence ID" value="AKE40463.1"/>
    <property type="molecule type" value="Genomic_DNA"/>
</dbReference>
<keyword evidence="2" id="KW-1185">Reference proteome</keyword>
<evidence type="ECO:0000313" key="2">
    <source>
        <dbReference type="Proteomes" id="UP000033457"/>
    </source>
</evidence>
<dbReference type="InterPro" id="IPR013785">
    <property type="entry name" value="Aldolase_TIM"/>
</dbReference>
<accession>A0A0F6R0J7</accession>
<dbReference type="STRING" id="35755.UL82_01155"/>
<dbReference type="Proteomes" id="UP000033457">
    <property type="component" value="Chromosome"/>
</dbReference>